<comment type="caution">
    <text evidence="2">The sequence shown here is derived from an EMBL/GenBank/DDBJ whole genome shotgun (WGS) entry which is preliminary data.</text>
</comment>
<dbReference type="Proteomes" id="UP001597479">
    <property type="component" value="Unassembled WGS sequence"/>
</dbReference>
<accession>A0ABW5VS32</accession>
<dbReference type="RefSeq" id="WP_377183498.1">
    <property type="nucleotide sequence ID" value="NZ_JBHUOG010000001.1"/>
</dbReference>
<dbReference type="InterPro" id="IPR029063">
    <property type="entry name" value="SAM-dependent_MTases_sf"/>
</dbReference>
<evidence type="ECO:0000313" key="2">
    <source>
        <dbReference type="EMBL" id="MFD2794484.1"/>
    </source>
</evidence>
<protein>
    <submittedName>
        <fullName evidence="2">Uncharacterized protein</fullName>
    </submittedName>
</protein>
<feature type="region of interest" description="Disordered" evidence="1">
    <location>
        <begin position="1"/>
        <end position="21"/>
    </location>
</feature>
<organism evidence="2 3">
    <name type="scientific">Promicromonospora vindobonensis</name>
    <dbReference type="NCBI Taxonomy" id="195748"/>
    <lineage>
        <taxon>Bacteria</taxon>
        <taxon>Bacillati</taxon>
        <taxon>Actinomycetota</taxon>
        <taxon>Actinomycetes</taxon>
        <taxon>Micrococcales</taxon>
        <taxon>Promicromonosporaceae</taxon>
        <taxon>Promicromonospora</taxon>
    </lineage>
</organism>
<dbReference type="Gene3D" id="3.40.50.150">
    <property type="entry name" value="Vaccinia Virus protein VP39"/>
    <property type="match status" value="1"/>
</dbReference>
<sequence>MTQPDLAQTELDDEPAPVAPSAEALREQMVKELIEEGVLDDPAIQSAFRAVPRDVFAPSGTPTELPYAVHDALRTRFSAEGRALSSLSAPYMLLCTTGMPYAKHLLCTCPACRADADADALELDHEERRGSFRPGLPNSALDEDLGTSPTRSARLNDSSRTLTTTSPVSTRSTE</sequence>
<gene>
    <name evidence="2" type="ORF">ACFS27_13090</name>
</gene>
<keyword evidence="3" id="KW-1185">Reference proteome</keyword>
<evidence type="ECO:0000256" key="1">
    <source>
        <dbReference type="SAM" id="MobiDB-lite"/>
    </source>
</evidence>
<evidence type="ECO:0000313" key="3">
    <source>
        <dbReference type="Proteomes" id="UP001597479"/>
    </source>
</evidence>
<dbReference type="EMBL" id="JBHUOG010000001">
    <property type="protein sequence ID" value="MFD2794484.1"/>
    <property type="molecule type" value="Genomic_DNA"/>
</dbReference>
<feature type="region of interest" description="Disordered" evidence="1">
    <location>
        <begin position="126"/>
        <end position="174"/>
    </location>
</feature>
<name>A0ABW5VS32_9MICO</name>
<proteinExistence type="predicted"/>
<reference evidence="3" key="1">
    <citation type="journal article" date="2019" name="Int. J. Syst. Evol. Microbiol.">
        <title>The Global Catalogue of Microorganisms (GCM) 10K type strain sequencing project: providing services to taxonomists for standard genome sequencing and annotation.</title>
        <authorList>
            <consortium name="The Broad Institute Genomics Platform"/>
            <consortium name="The Broad Institute Genome Sequencing Center for Infectious Disease"/>
            <person name="Wu L."/>
            <person name="Ma J."/>
        </authorList>
    </citation>
    <scope>NUCLEOTIDE SEQUENCE [LARGE SCALE GENOMIC DNA]</scope>
    <source>
        <strain evidence="3">CCM 7044</strain>
    </source>
</reference>
<feature type="compositionally biased region" description="Polar residues" evidence="1">
    <location>
        <begin position="147"/>
        <end position="174"/>
    </location>
</feature>